<dbReference type="Pfam" id="PF01168">
    <property type="entry name" value="Ala_racemase_N"/>
    <property type="match status" value="1"/>
</dbReference>
<keyword evidence="2" id="KW-0663">Pyridoxal phosphate</keyword>
<dbReference type="EMBL" id="CP094348">
    <property type="protein sequence ID" value="UOB19596.1"/>
    <property type="molecule type" value="Genomic_DNA"/>
</dbReference>
<evidence type="ECO:0000259" key="4">
    <source>
        <dbReference type="SMART" id="SM01005"/>
    </source>
</evidence>
<dbReference type="SUPFAM" id="SSF51419">
    <property type="entry name" value="PLP-binding barrel"/>
    <property type="match status" value="1"/>
</dbReference>
<dbReference type="PRINTS" id="PR00992">
    <property type="entry name" value="ALARACEMASE"/>
</dbReference>
<dbReference type="Gene3D" id="3.20.20.10">
    <property type="entry name" value="Alanine racemase"/>
    <property type="match status" value="1"/>
</dbReference>
<dbReference type="PANTHER" id="PTHR30511:SF0">
    <property type="entry name" value="ALANINE RACEMASE, CATABOLIC-RELATED"/>
    <property type="match status" value="1"/>
</dbReference>
<gene>
    <name evidence="5" type="ORF">MRZ06_05935</name>
</gene>
<dbReference type="Proteomes" id="UP000830343">
    <property type="component" value="Chromosome"/>
</dbReference>
<evidence type="ECO:0000256" key="1">
    <source>
        <dbReference type="ARBA" id="ARBA00001933"/>
    </source>
</evidence>
<reference evidence="5" key="1">
    <citation type="submission" date="2022-03" db="EMBL/GenBank/DDBJ databases">
        <authorList>
            <person name="Vrbovska V."/>
            <person name="Kovarovic V."/>
            <person name="Botka T."/>
            <person name="Pantucek R."/>
        </authorList>
    </citation>
    <scope>NUCLEOTIDE SEQUENCE</scope>
    <source>
        <strain evidence="5">CCM 2609</strain>
    </source>
</reference>
<keyword evidence="3 5" id="KW-0413">Isomerase</keyword>
<dbReference type="InterPro" id="IPR000821">
    <property type="entry name" value="Ala_racemase"/>
</dbReference>
<reference evidence="5" key="2">
    <citation type="submission" date="2022-04" db="EMBL/GenBank/DDBJ databases">
        <title>Antimicrobial genetic elements in methicillin-resistant Macrococcus armenti.</title>
        <authorList>
            <person name="Keller J.E."/>
            <person name="Schwendener S."/>
            <person name="Pantucek R."/>
            <person name="Perreten V."/>
        </authorList>
    </citation>
    <scope>NUCLEOTIDE SEQUENCE</scope>
    <source>
        <strain evidence="5">CCM 2609</strain>
    </source>
</reference>
<dbReference type="GO" id="GO:0008784">
    <property type="term" value="F:alanine racemase activity"/>
    <property type="evidence" value="ECO:0007669"/>
    <property type="project" value="UniProtKB-EC"/>
</dbReference>
<accession>A0ABY3ZRT2</accession>
<dbReference type="InterPro" id="IPR011079">
    <property type="entry name" value="Ala_racemase_C"/>
</dbReference>
<dbReference type="RefSeq" id="WP_243365007.1">
    <property type="nucleotide sequence ID" value="NZ_CP094348.1"/>
</dbReference>
<evidence type="ECO:0000256" key="3">
    <source>
        <dbReference type="ARBA" id="ARBA00023235"/>
    </source>
</evidence>
<dbReference type="PANTHER" id="PTHR30511">
    <property type="entry name" value="ALANINE RACEMASE"/>
    <property type="match status" value="1"/>
</dbReference>
<name>A0ABY3ZRT2_9STAP</name>
<proteinExistence type="predicted"/>
<dbReference type="InterPro" id="IPR009006">
    <property type="entry name" value="Ala_racemase/Decarboxylase_C"/>
</dbReference>
<feature type="domain" description="Alanine racemase C-terminal" evidence="4">
    <location>
        <begin position="233"/>
        <end position="354"/>
    </location>
</feature>
<protein>
    <submittedName>
        <fullName evidence="5">Alanine racemase</fullName>
        <ecNumber evidence="5">5.1.1.1</ecNumber>
    </submittedName>
</protein>
<sequence>MTAKWTVNQRVFQNNVTSVINNTPVIAVVKNNAYHFGLQFAIKSFQRSGITAFSTTKLEEAVEIRALAPDAMIFLMNPVTEFDVLRANNIHMTLPSLSFYKQYKDDLYDVHLHLEFENLLHRSGFKTFEEIKIVIDENNSRSMLKQARIVGLWTHFGYADEFDIEEYEIEKEQWLKGLGWLRQYYNFKYIHSQNSASYMRDGLLENHTHARIGIALYGCRPYASLDENVTTQSLKVSANVIQIRDINQGESIGYSFAYTAKDNIRIAVVDIGYGDGILRTRSKYDCLINGKRYQILAIMMSHMFVEVDSSINPQDEVILYSNDIRIDTFTFKGVGANSEQLSALNHQSLKKEYEYDTKIY</sequence>
<dbReference type="InterPro" id="IPR001608">
    <property type="entry name" value="Ala_racemase_N"/>
</dbReference>
<comment type="cofactor">
    <cofactor evidence="1">
        <name>pyridoxal 5'-phosphate</name>
        <dbReference type="ChEBI" id="CHEBI:597326"/>
    </cofactor>
</comment>
<dbReference type="SMART" id="SM01005">
    <property type="entry name" value="Ala_racemase_C"/>
    <property type="match status" value="1"/>
</dbReference>
<dbReference type="Gene3D" id="2.40.37.10">
    <property type="entry name" value="Lyase, Ornithine Decarboxylase, Chain A, domain 1"/>
    <property type="match status" value="1"/>
</dbReference>
<evidence type="ECO:0000256" key="2">
    <source>
        <dbReference type="ARBA" id="ARBA00022898"/>
    </source>
</evidence>
<dbReference type="InterPro" id="IPR029066">
    <property type="entry name" value="PLP-binding_barrel"/>
</dbReference>
<dbReference type="EC" id="5.1.1.1" evidence="5"/>
<dbReference type="Pfam" id="PF00842">
    <property type="entry name" value="Ala_racemase_C"/>
    <property type="match status" value="1"/>
</dbReference>
<evidence type="ECO:0000313" key="6">
    <source>
        <dbReference type="Proteomes" id="UP000830343"/>
    </source>
</evidence>
<evidence type="ECO:0000313" key="5">
    <source>
        <dbReference type="EMBL" id="UOB19596.1"/>
    </source>
</evidence>
<keyword evidence="6" id="KW-1185">Reference proteome</keyword>
<dbReference type="SUPFAM" id="SSF50621">
    <property type="entry name" value="Alanine racemase C-terminal domain-like"/>
    <property type="match status" value="1"/>
</dbReference>
<organism evidence="5 6">
    <name type="scientific">Macrococcus armenti</name>
    <dbReference type="NCBI Taxonomy" id="2875764"/>
    <lineage>
        <taxon>Bacteria</taxon>
        <taxon>Bacillati</taxon>
        <taxon>Bacillota</taxon>
        <taxon>Bacilli</taxon>
        <taxon>Bacillales</taxon>
        <taxon>Staphylococcaceae</taxon>
        <taxon>Macrococcus</taxon>
    </lineage>
</organism>